<comment type="caution">
    <text evidence="2">The sequence shown here is derived from an EMBL/GenBank/DDBJ whole genome shotgun (WGS) entry which is preliminary data.</text>
</comment>
<dbReference type="EMBL" id="JAKZFC010000002">
    <property type="protein sequence ID" value="MCH7322003.1"/>
    <property type="molecule type" value="Genomic_DNA"/>
</dbReference>
<evidence type="ECO:0000259" key="1">
    <source>
        <dbReference type="PROSITE" id="PS51186"/>
    </source>
</evidence>
<dbReference type="Proteomes" id="UP001316087">
    <property type="component" value="Unassembled WGS sequence"/>
</dbReference>
<dbReference type="PROSITE" id="PS51186">
    <property type="entry name" value="GNAT"/>
    <property type="match status" value="1"/>
</dbReference>
<sequence length="183" mass="21639">MFFYEVDNEIQLKLVTQQDAEEIFAFVDRSRDYLREWLGWVDNTKTVEDSRKFAEYNLERFAKREGLDTAIYYKGQFVGKISINTINWSLKKCEIGYFLDENFQGEGIMTRAAKGMIDIAFHEYKLEKVEIRAAEGNKKSRHIAERLGFMLEGTNRNAEWLYDHYVDHAVYGLLADEWIGEYK</sequence>
<dbReference type="InterPro" id="IPR016181">
    <property type="entry name" value="Acyl_CoA_acyltransferase"/>
</dbReference>
<proteinExistence type="predicted"/>
<gene>
    <name evidence="2" type="ORF">LZ480_08865</name>
</gene>
<dbReference type="Pfam" id="PF13302">
    <property type="entry name" value="Acetyltransf_3"/>
    <property type="match status" value="1"/>
</dbReference>
<organism evidence="2 3">
    <name type="scientific">Solibacillus palustris</name>
    <dbReference type="NCBI Taxonomy" id="2908203"/>
    <lineage>
        <taxon>Bacteria</taxon>
        <taxon>Bacillati</taxon>
        <taxon>Bacillota</taxon>
        <taxon>Bacilli</taxon>
        <taxon>Bacillales</taxon>
        <taxon>Caryophanaceae</taxon>
        <taxon>Solibacillus</taxon>
    </lineage>
</organism>
<evidence type="ECO:0000313" key="2">
    <source>
        <dbReference type="EMBL" id="MCH7322003.1"/>
    </source>
</evidence>
<accession>A0ABS9UCN9</accession>
<dbReference type="PANTHER" id="PTHR43441:SF12">
    <property type="entry name" value="RIBOSOMAL N-ACETYLTRANSFERASE YDAF-RELATED"/>
    <property type="match status" value="1"/>
</dbReference>
<evidence type="ECO:0000313" key="3">
    <source>
        <dbReference type="Proteomes" id="UP001316087"/>
    </source>
</evidence>
<feature type="domain" description="N-acetyltransferase" evidence="1">
    <location>
        <begin position="10"/>
        <end position="176"/>
    </location>
</feature>
<protein>
    <submittedName>
        <fullName evidence="2">GNAT family N-acetyltransferase</fullName>
    </submittedName>
</protein>
<dbReference type="Gene3D" id="3.40.630.30">
    <property type="match status" value="1"/>
</dbReference>
<dbReference type="PANTHER" id="PTHR43441">
    <property type="entry name" value="RIBOSOMAL-PROTEIN-SERINE ACETYLTRANSFERASE"/>
    <property type="match status" value="1"/>
</dbReference>
<dbReference type="InterPro" id="IPR000182">
    <property type="entry name" value="GNAT_dom"/>
</dbReference>
<reference evidence="2 3" key="1">
    <citation type="submission" date="2022-03" db="EMBL/GenBank/DDBJ databases">
        <authorList>
            <person name="Jo J.-H."/>
            <person name="Im W.-T."/>
        </authorList>
    </citation>
    <scope>NUCLEOTIDE SEQUENCE [LARGE SCALE GENOMIC DNA]</scope>
    <source>
        <strain evidence="2 3">MA9</strain>
    </source>
</reference>
<dbReference type="RefSeq" id="WP_241369050.1">
    <property type="nucleotide sequence ID" value="NZ_JAKZFC010000002.1"/>
</dbReference>
<dbReference type="InterPro" id="IPR051908">
    <property type="entry name" value="Ribosomal_N-acetyltransferase"/>
</dbReference>
<name>A0ABS9UCN9_9BACL</name>
<keyword evidence="3" id="KW-1185">Reference proteome</keyword>
<dbReference type="SUPFAM" id="SSF55729">
    <property type="entry name" value="Acyl-CoA N-acyltransferases (Nat)"/>
    <property type="match status" value="1"/>
</dbReference>